<dbReference type="PANTHER" id="PTHR33452">
    <property type="entry name" value="OXIDOREDUCTASE CATD-RELATED"/>
    <property type="match status" value="1"/>
</dbReference>
<evidence type="ECO:0000256" key="5">
    <source>
        <dbReference type="ARBA" id="ARBA00022989"/>
    </source>
</evidence>
<dbReference type="GO" id="GO:0005886">
    <property type="term" value="C:plasma membrane"/>
    <property type="evidence" value="ECO:0007669"/>
    <property type="project" value="UniProtKB-SubCell"/>
</dbReference>
<dbReference type="EMBL" id="BMOE01000010">
    <property type="protein sequence ID" value="GGJ82021.1"/>
    <property type="molecule type" value="Genomic_DNA"/>
</dbReference>
<dbReference type="Pfam" id="PF07681">
    <property type="entry name" value="DoxX"/>
    <property type="match status" value="1"/>
</dbReference>
<dbReference type="InterPro" id="IPR032808">
    <property type="entry name" value="DoxX"/>
</dbReference>
<dbReference type="RefSeq" id="WP_188963863.1">
    <property type="nucleotide sequence ID" value="NZ_BMOE01000010.1"/>
</dbReference>
<comment type="subcellular location">
    <subcellularLocation>
        <location evidence="1">Cell membrane</location>
        <topology evidence="1">Multi-pass membrane protein</topology>
    </subcellularLocation>
</comment>
<accession>A0A917PK42</accession>
<keyword evidence="4 7" id="KW-0812">Transmembrane</keyword>
<gene>
    <name evidence="8" type="ORF">GCM10008939_27420</name>
</gene>
<evidence type="ECO:0000256" key="7">
    <source>
        <dbReference type="SAM" id="Phobius"/>
    </source>
</evidence>
<reference evidence="8" key="2">
    <citation type="submission" date="2020-09" db="EMBL/GenBank/DDBJ databases">
        <authorList>
            <person name="Sun Q."/>
            <person name="Ohkuma M."/>
        </authorList>
    </citation>
    <scope>NUCLEOTIDE SEQUENCE</scope>
    <source>
        <strain evidence="8">JCM 14371</strain>
    </source>
</reference>
<feature type="transmembrane region" description="Helical" evidence="7">
    <location>
        <begin position="21"/>
        <end position="40"/>
    </location>
</feature>
<dbReference type="Proteomes" id="UP000635726">
    <property type="component" value="Unassembled WGS sequence"/>
</dbReference>
<protein>
    <submittedName>
        <fullName evidence="8">Quinol oxidase</fullName>
    </submittedName>
</protein>
<comment type="similarity">
    <text evidence="2">Belongs to the DoxX family.</text>
</comment>
<reference evidence="8" key="1">
    <citation type="journal article" date="2014" name="Int. J. Syst. Evol. Microbiol.">
        <title>Complete genome sequence of Corynebacterium casei LMG S-19264T (=DSM 44701T), isolated from a smear-ripened cheese.</title>
        <authorList>
            <consortium name="US DOE Joint Genome Institute (JGI-PGF)"/>
            <person name="Walter F."/>
            <person name="Albersmeier A."/>
            <person name="Kalinowski J."/>
            <person name="Ruckert C."/>
        </authorList>
    </citation>
    <scope>NUCLEOTIDE SEQUENCE</scope>
    <source>
        <strain evidence="8">JCM 14371</strain>
    </source>
</reference>
<feature type="transmembrane region" description="Helical" evidence="7">
    <location>
        <begin position="115"/>
        <end position="136"/>
    </location>
</feature>
<dbReference type="AlphaFoldDB" id="A0A917PK42"/>
<evidence type="ECO:0000256" key="3">
    <source>
        <dbReference type="ARBA" id="ARBA00022475"/>
    </source>
</evidence>
<proteinExistence type="inferred from homology"/>
<dbReference type="PANTHER" id="PTHR33452:SF1">
    <property type="entry name" value="INNER MEMBRANE PROTEIN YPHA-RELATED"/>
    <property type="match status" value="1"/>
</dbReference>
<dbReference type="InterPro" id="IPR051907">
    <property type="entry name" value="DoxX-like_oxidoreductase"/>
</dbReference>
<keyword evidence="6 7" id="KW-0472">Membrane</keyword>
<keyword evidence="3" id="KW-1003">Cell membrane</keyword>
<comment type="caution">
    <text evidence="8">The sequence shown here is derived from an EMBL/GenBank/DDBJ whole genome shotgun (WGS) entry which is preliminary data.</text>
</comment>
<evidence type="ECO:0000313" key="8">
    <source>
        <dbReference type="EMBL" id="GGJ82021.1"/>
    </source>
</evidence>
<evidence type="ECO:0000256" key="4">
    <source>
        <dbReference type="ARBA" id="ARBA00022692"/>
    </source>
</evidence>
<feature type="transmembrane region" description="Helical" evidence="7">
    <location>
        <begin position="85"/>
        <end position="103"/>
    </location>
</feature>
<evidence type="ECO:0000256" key="2">
    <source>
        <dbReference type="ARBA" id="ARBA00006679"/>
    </source>
</evidence>
<keyword evidence="9" id="KW-1185">Reference proteome</keyword>
<keyword evidence="5 7" id="KW-1133">Transmembrane helix</keyword>
<name>A0A917PK42_9DEIO</name>
<organism evidence="8 9">
    <name type="scientific">Deinococcus aquiradiocola</name>
    <dbReference type="NCBI Taxonomy" id="393059"/>
    <lineage>
        <taxon>Bacteria</taxon>
        <taxon>Thermotogati</taxon>
        <taxon>Deinococcota</taxon>
        <taxon>Deinococci</taxon>
        <taxon>Deinococcales</taxon>
        <taxon>Deinococcaceae</taxon>
        <taxon>Deinococcus</taxon>
    </lineage>
</organism>
<evidence type="ECO:0000256" key="6">
    <source>
        <dbReference type="ARBA" id="ARBA00023136"/>
    </source>
</evidence>
<feature type="transmembrane region" description="Helical" evidence="7">
    <location>
        <begin position="60"/>
        <end position="78"/>
    </location>
</feature>
<evidence type="ECO:0000256" key="1">
    <source>
        <dbReference type="ARBA" id="ARBA00004651"/>
    </source>
</evidence>
<sequence>MTTLNPDTTPALRPRPNLGLTVLRVSTGAIFLMHGIQKFFTYTLPGTTGAFTQMGVPLPSVSAPLVAAVELIGGLALILGLGTRIAAALLAVNILVAILIVHLKAGFFSPNGFEFPLALLAASVALALSGGGAASVDRILRRR</sequence>
<evidence type="ECO:0000313" key="9">
    <source>
        <dbReference type="Proteomes" id="UP000635726"/>
    </source>
</evidence>